<feature type="coiled-coil region" evidence="1">
    <location>
        <begin position="72"/>
        <end position="99"/>
    </location>
</feature>
<gene>
    <name evidence="3" type="ORF">HERILL_LOCUS15957</name>
</gene>
<feature type="compositionally biased region" description="Basic and acidic residues" evidence="2">
    <location>
        <begin position="39"/>
        <end position="49"/>
    </location>
</feature>
<dbReference type="Proteomes" id="UP000594454">
    <property type="component" value="Chromosome 6"/>
</dbReference>
<dbReference type="InParanoid" id="A0A7R8V6C0"/>
<proteinExistence type="predicted"/>
<keyword evidence="4" id="KW-1185">Reference proteome</keyword>
<feature type="compositionally biased region" description="Polar residues" evidence="2">
    <location>
        <begin position="111"/>
        <end position="126"/>
    </location>
</feature>
<feature type="region of interest" description="Disordered" evidence="2">
    <location>
        <begin position="1"/>
        <end position="69"/>
    </location>
</feature>
<keyword evidence="1" id="KW-0175">Coiled coil</keyword>
<feature type="region of interest" description="Disordered" evidence="2">
    <location>
        <begin position="111"/>
        <end position="221"/>
    </location>
</feature>
<evidence type="ECO:0000313" key="3">
    <source>
        <dbReference type="EMBL" id="CAD7093686.1"/>
    </source>
</evidence>
<feature type="compositionally biased region" description="Basic and acidic residues" evidence="2">
    <location>
        <begin position="212"/>
        <end position="221"/>
    </location>
</feature>
<dbReference type="EMBL" id="LR899014">
    <property type="protein sequence ID" value="CAD7093686.1"/>
    <property type="molecule type" value="Genomic_DNA"/>
</dbReference>
<feature type="compositionally biased region" description="Basic and acidic residues" evidence="2">
    <location>
        <begin position="18"/>
        <end position="27"/>
    </location>
</feature>
<feature type="compositionally biased region" description="Polar residues" evidence="2">
    <location>
        <begin position="198"/>
        <end position="211"/>
    </location>
</feature>
<evidence type="ECO:0000256" key="2">
    <source>
        <dbReference type="SAM" id="MobiDB-lite"/>
    </source>
</evidence>
<reference evidence="3 4" key="1">
    <citation type="submission" date="2020-11" db="EMBL/GenBank/DDBJ databases">
        <authorList>
            <person name="Wallbank WR R."/>
            <person name="Pardo Diaz C."/>
            <person name="Kozak K."/>
            <person name="Martin S."/>
            <person name="Jiggins C."/>
            <person name="Moest M."/>
            <person name="Warren A I."/>
            <person name="Generalovic N T."/>
            <person name="Byers J.R.P. K."/>
            <person name="Montejo-Kovacevich G."/>
            <person name="Yen C E."/>
        </authorList>
    </citation>
    <scope>NUCLEOTIDE SEQUENCE [LARGE SCALE GENOMIC DNA]</scope>
</reference>
<evidence type="ECO:0000256" key="1">
    <source>
        <dbReference type="SAM" id="Coils"/>
    </source>
</evidence>
<feature type="compositionally biased region" description="Low complexity" evidence="2">
    <location>
        <begin position="148"/>
        <end position="163"/>
    </location>
</feature>
<sequence length="221" mass="24437">MSKRQVDDRSVSPEGMDPEPKRIHPYGDSEGEAPSSPEGSREFALEDSRQSAPEDSELIMALESTDDDEDDVVVLRRQVQELKTSLKEMTSRYDRLSALFSSSLTQSTIALTNTTPQYNTPGTSANENREERSPEEITIPKPSLLHKPVPTTTDTTSPQLTVPPMKAAHHPTQQLQQPSTHTPTTTTTTTSQAAQSTKPNKQEPTNQTRSPTEARPDYSFT</sequence>
<feature type="compositionally biased region" description="Basic and acidic residues" evidence="2">
    <location>
        <begin position="1"/>
        <end position="11"/>
    </location>
</feature>
<accession>A0A7R8V6C0</accession>
<name>A0A7R8V6C0_HERIL</name>
<protein>
    <submittedName>
        <fullName evidence="3">Uncharacterized protein</fullName>
    </submittedName>
</protein>
<dbReference type="AlphaFoldDB" id="A0A7R8V6C0"/>
<evidence type="ECO:0000313" key="4">
    <source>
        <dbReference type="Proteomes" id="UP000594454"/>
    </source>
</evidence>
<organism evidence="3 4">
    <name type="scientific">Hermetia illucens</name>
    <name type="common">Black soldier fly</name>
    <dbReference type="NCBI Taxonomy" id="343691"/>
    <lineage>
        <taxon>Eukaryota</taxon>
        <taxon>Metazoa</taxon>
        <taxon>Ecdysozoa</taxon>
        <taxon>Arthropoda</taxon>
        <taxon>Hexapoda</taxon>
        <taxon>Insecta</taxon>
        <taxon>Pterygota</taxon>
        <taxon>Neoptera</taxon>
        <taxon>Endopterygota</taxon>
        <taxon>Diptera</taxon>
        <taxon>Brachycera</taxon>
        <taxon>Stratiomyomorpha</taxon>
        <taxon>Stratiomyidae</taxon>
        <taxon>Hermetiinae</taxon>
        <taxon>Hermetia</taxon>
    </lineage>
</organism>
<feature type="compositionally biased region" description="Low complexity" evidence="2">
    <location>
        <begin position="170"/>
        <end position="197"/>
    </location>
</feature>